<protein>
    <submittedName>
        <fullName evidence="1">Uncharacterized protein</fullName>
    </submittedName>
</protein>
<proteinExistence type="predicted"/>
<keyword evidence="2" id="KW-1185">Reference proteome</keyword>
<evidence type="ECO:0000313" key="2">
    <source>
        <dbReference type="Proteomes" id="UP000790347"/>
    </source>
</evidence>
<organism evidence="1 2">
    <name type="scientific">Dermatophagoides farinae</name>
    <name type="common">American house dust mite</name>
    <dbReference type="NCBI Taxonomy" id="6954"/>
    <lineage>
        <taxon>Eukaryota</taxon>
        <taxon>Metazoa</taxon>
        <taxon>Ecdysozoa</taxon>
        <taxon>Arthropoda</taxon>
        <taxon>Chelicerata</taxon>
        <taxon>Arachnida</taxon>
        <taxon>Acari</taxon>
        <taxon>Acariformes</taxon>
        <taxon>Sarcoptiformes</taxon>
        <taxon>Astigmata</taxon>
        <taxon>Psoroptidia</taxon>
        <taxon>Analgoidea</taxon>
        <taxon>Pyroglyphidae</taxon>
        <taxon>Dermatophagoidinae</taxon>
        <taxon>Dermatophagoides</taxon>
    </lineage>
</organism>
<dbReference type="EMBL" id="ASGP02000007">
    <property type="protein sequence ID" value="KAH9497305.1"/>
    <property type="molecule type" value="Genomic_DNA"/>
</dbReference>
<reference evidence="1" key="1">
    <citation type="submission" date="2013-05" db="EMBL/GenBank/DDBJ databases">
        <authorList>
            <person name="Yim A.K.Y."/>
            <person name="Chan T.F."/>
            <person name="Ji K.M."/>
            <person name="Liu X.Y."/>
            <person name="Zhou J.W."/>
            <person name="Li R.Q."/>
            <person name="Yang K.Y."/>
            <person name="Li J."/>
            <person name="Li M."/>
            <person name="Law P.T.W."/>
            <person name="Wu Y.L."/>
            <person name="Cai Z.L."/>
            <person name="Qin H."/>
            <person name="Bao Y."/>
            <person name="Leung R.K.K."/>
            <person name="Ng P.K.S."/>
            <person name="Zou J."/>
            <person name="Zhong X.J."/>
            <person name="Ran P.X."/>
            <person name="Zhong N.S."/>
            <person name="Liu Z.G."/>
            <person name="Tsui S.K.W."/>
        </authorList>
    </citation>
    <scope>NUCLEOTIDE SEQUENCE</scope>
    <source>
        <strain evidence="1">Derf</strain>
        <tissue evidence="1">Whole organism</tissue>
    </source>
</reference>
<dbReference type="Proteomes" id="UP000790347">
    <property type="component" value="Unassembled WGS sequence"/>
</dbReference>
<sequence>MADLAEFVFSVWIRPMTTISIIILSIDGDQINYRRYTRTELANKIKSNL</sequence>
<evidence type="ECO:0000313" key="1">
    <source>
        <dbReference type="EMBL" id="KAH9497305.1"/>
    </source>
</evidence>
<dbReference type="AlphaFoldDB" id="A0A922HP83"/>
<gene>
    <name evidence="1" type="ORF">DERF_013300</name>
</gene>
<comment type="caution">
    <text evidence="1">The sequence shown here is derived from an EMBL/GenBank/DDBJ whole genome shotgun (WGS) entry which is preliminary data.</text>
</comment>
<reference evidence="1" key="2">
    <citation type="journal article" date="2022" name="Res Sq">
        <title>Comparative Genomics Reveals Insights into the Divergent Evolution of Astigmatic Mites and Household Pest Adaptations.</title>
        <authorList>
            <person name="Xiong Q."/>
            <person name="Wan A.T.-Y."/>
            <person name="Liu X.-Y."/>
            <person name="Fung C.S.-H."/>
            <person name="Xiao X."/>
            <person name="Malainual N."/>
            <person name="Hou J."/>
            <person name="Wang L."/>
            <person name="Wang M."/>
            <person name="Yang K."/>
            <person name="Cui Y."/>
            <person name="Leung E."/>
            <person name="Nong W."/>
            <person name="Shin S.-K."/>
            <person name="Au S."/>
            <person name="Jeong K.Y."/>
            <person name="Chew F.T."/>
            <person name="Hui J."/>
            <person name="Leung T.F."/>
            <person name="Tungtrongchitr A."/>
            <person name="Zhong N."/>
            <person name="Liu Z."/>
            <person name="Tsui S."/>
        </authorList>
    </citation>
    <scope>NUCLEOTIDE SEQUENCE</scope>
    <source>
        <strain evidence="1">Derf</strain>
        <tissue evidence="1">Whole organism</tissue>
    </source>
</reference>
<accession>A0A922HP83</accession>
<name>A0A922HP83_DERFA</name>